<name>A0A150NZY2_SORCE</name>
<evidence type="ECO:0000313" key="1">
    <source>
        <dbReference type="EMBL" id="KYF47928.1"/>
    </source>
</evidence>
<sequence>MALPEGWRFELRKKADPEKLLFWIKDAGGNAVVGAYSFYRFDFSIDPSRATEVTARSMQDRHGPVEARRTEIDGKEAHIVLSGMGDDRRRWIMANIYEGSSAFSSVKLSVDGDYLRRNPRVPYAIFNSIKTVPGQLSERRVKGSFSFKCDDGSARWLSDSSAAWGQKGFRVTVGEGDDGFMAGISQVSTLRFEDIFNMKYFRRGEQATEIQIAGKVYPARALLPAMRVGELAIMAFMFKHDGKDYMLTLGQTLREGGEADIENLHKNDDVLRVLNTNFYFDG</sequence>
<dbReference type="Proteomes" id="UP000075420">
    <property type="component" value="Unassembled WGS sequence"/>
</dbReference>
<reference evidence="1 2" key="1">
    <citation type="submission" date="2014-02" db="EMBL/GenBank/DDBJ databases">
        <title>The small core and large imbalanced accessory genome model reveals a collaborative survival strategy of Sorangium cellulosum strains in nature.</title>
        <authorList>
            <person name="Han K."/>
            <person name="Peng R."/>
            <person name="Blom J."/>
            <person name="Li Y.-Z."/>
        </authorList>
    </citation>
    <scope>NUCLEOTIDE SEQUENCE [LARGE SCALE GENOMIC DNA]</scope>
    <source>
        <strain evidence="1 2">So0157-25</strain>
    </source>
</reference>
<protein>
    <submittedName>
        <fullName evidence="1">Uncharacterized protein</fullName>
    </submittedName>
</protein>
<accession>A0A150NZY2</accession>
<proteinExistence type="predicted"/>
<dbReference type="EMBL" id="JELY01003562">
    <property type="protein sequence ID" value="KYF47928.1"/>
    <property type="molecule type" value="Genomic_DNA"/>
</dbReference>
<gene>
    <name evidence="1" type="ORF">BE08_27590</name>
</gene>
<dbReference type="AlphaFoldDB" id="A0A150NZY2"/>
<organism evidence="1 2">
    <name type="scientific">Sorangium cellulosum</name>
    <name type="common">Polyangium cellulosum</name>
    <dbReference type="NCBI Taxonomy" id="56"/>
    <lineage>
        <taxon>Bacteria</taxon>
        <taxon>Pseudomonadati</taxon>
        <taxon>Myxococcota</taxon>
        <taxon>Polyangia</taxon>
        <taxon>Polyangiales</taxon>
        <taxon>Polyangiaceae</taxon>
        <taxon>Sorangium</taxon>
    </lineage>
</organism>
<comment type="caution">
    <text evidence="1">The sequence shown here is derived from an EMBL/GenBank/DDBJ whole genome shotgun (WGS) entry which is preliminary data.</text>
</comment>
<evidence type="ECO:0000313" key="2">
    <source>
        <dbReference type="Proteomes" id="UP000075420"/>
    </source>
</evidence>